<name>A0AAD6XY70_9AGAR</name>
<protein>
    <recommendedName>
        <fullName evidence="7">NAD(P)-binding protein</fullName>
    </recommendedName>
</protein>
<dbReference type="Gene3D" id="3.40.50.720">
    <property type="entry name" value="NAD(P)-binding Rossmann-like Domain"/>
    <property type="match status" value="1"/>
</dbReference>
<comment type="caution">
    <text evidence="5">The sequence shown here is derived from an EMBL/GenBank/DDBJ whole genome shotgun (WGS) entry which is preliminary data.</text>
</comment>
<dbReference type="Pfam" id="PF00106">
    <property type="entry name" value="adh_short"/>
    <property type="match status" value="1"/>
</dbReference>
<dbReference type="CDD" id="cd05374">
    <property type="entry name" value="17beta-HSD-like_SDR_c"/>
    <property type="match status" value="1"/>
</dbReference>
<dbReference type="EMBL" id="JARJCN010000011">
    <property type="protein sequence ID" value="KAJ7096673.1"/>
    <property type="molecule type" value="Genomic_DNA"/>
</dbReference>
<dbReference type="PANTHER" id="PTHR43976:SF16">
    <property type="entry name" value="SHORT-CHAIN DEHYDROGENASE_REDUCTASE FAMILY PROTEIN"/>
    <property type="match status" value="1"/>
</dbReference>
<evidence type="ECO:0000256" key="2">
    <source>
        <dbReference type="ARBA" id="ARBA00022857"/>
    </source>
</evidence>
<accession>A0AAD6XY70</accession>
<proteinExistence type="inferred from homology"/>
<dbReference type="PRINTS" id="PR00081">
    <property type="entry name" value="GDHRDH"/>
</dbReference>
<evidence type="ECO:0008006" key="7">
    <source>
        <dbReference type="Google" id="ProtNLM"/>
    </source>
</evidence>
<evidence type="ECO:0000313" key="5">
    <source>
        <dbReference type="EMBL" id="KAJ7096673.1"/>
    </source>
</evidence>
<evidence type="ECO:0000256" key="3">
    <source>
        <dbReference type="ARBA" id="ARBA00023002"/>
    </source>
</evidence>
<evidence type="ECO:0000256" key="4">
    <source>
        <dbReference type="RuleBase" id="RU000363"/>
    </source>
</evidence>
<evidence type="ECO:0000256" key="1">
    <source>
        <dbReference type="ARBA" id="ARBA00006484"/>
    </source>
</evidence>
<dbReference type="PANTHER" id="PTHR43976">
    <property type="entry name" value="SHORT CHAIN DEHYDROGENASE"/>
    <property type="match status" value="1"/>
</dbReference>
<keyword evidence="2" id="KW-0521">NADP</keyword>
<dbReference type="Proteomes" id="UP001222325">
    <property type="component" value="Unassembled WGS sequence"/>
</dbReference>
<dbReference type="InterPro" id="IPR036291">
    <property type="entry name" value="NAD(P)-bd_dom_sf"/>
</dbReference>
<dbReference type="InterPro" id="IPR002347">
    <property type="entry name" value="SDR_fam"/>
</dbReference>
<sequence length="286" mass="30391">MSTSTARVWLITGASSGFGRAVTEAVLSNNEIAVATLRTPTVLDDLAAANPERLLVVKCDVAKPADILSAFAAAIEKFGRVDVVFNNAGYGILGESEATPEDAARALFDVNFWGAVAVSKEAVRVFRDVNPRGAGGRLLNVSSGLGFGAAPGLGMYSASKHALEGFTESLRLEMIPAWNIKISIIAPGAFKTGAHTTGIVTLPAPEAYAGEGLPSQGIRQWFKHGPVRGDPVLAARAIFKFSELDSPPVRWAMGKESAGQMRGKVKHIMEEIDEFESWSEDMDMAV</sequence>
<organism evidence="5 6">
    <name type="scientific">Mycena belliarum</name>
    <dbReference type="NCBI Taxonomy" id="1033014"/>
    <lineage>
        <taxon>Eukaryota</taxon>
        <taxon>Fungi</taxon>
        <taxon>Dikarya</taxon>
        <taxon>Basidiomycota</taxon>
        <taxon>Agaricomycotina</taxon>
        <taxon>Agaricomycetes</taxon>
        <taxon>Agaricomycetidae</taxon>
        <taxon>Agaricales</taxon>
        <taxon>Marasmiineae</taxon>
        <taxon>Mycenaceae</taxon>
        <taxon>Mycena</taxon>
    </lineage>
</organism>
<dbReference type="PRINTS" id="PR00080">
    <property type="entry name" value="SDRFAMILY"/>
</dbReference>
<gene>
    <name evidence="5" type="ORF">B0H15DRAFT_52702</name>
</gene>
<keyword evidence="3" id="KW-0560">Oxidoreductase</keyword>
<dbReference type="AlphaFoldDB" id="A0AAD6XY70"/>
<dbReference type="GO" id="GO:0016491">
    <property type="term" value="F:oxidoreductase activity"/>
    <property type="evidence" value="ECO:0007669"/>
    <property type="project" value="UniProtKB-KW"/>
</dbReference>
<dbReference type="SUPFAM" id="SSF51735">
    <property type="entry name" value="NAD(P)-binding Rossmann-fold domains"/>
    <property type="match status" value="1"/>
</dbReference>
<dbReference type="PROSITE" id="PS00061">
    <property type="entry name" value="ADH_SHORT"/>
    <property type="match status" value="1"/>
</dbReference>
<dbReference type="InterPro" id="IPR020904">
    <property type="entry name" value="Sc_DH/Rdtase_CS"/>
</dbReference>
<reference evidence="5" key="1">
    <citation type="submission" date="2023-03" db="EMBL/GenBank/DDBJ databases">
        <title>Massive genome expansion in bonnet fungi (Mycena s.s.) driven by repeated elements and novel gene families across ecological guilds.</title>
        <authorList>
            <consortium name="Lawrence Berkeley National Laboratory"/>
            <person name="Harder C.B."/>
            <person name="Miyauchi S."/>
            <person name="Viragh M."/>
            <person name="Kuo A."/>
            <person name="Thoen E."/>
            <person name="Andreopoulos B."/>
            <person name="Lu D."/>
            <person name="Skrede I."/>
            <person name="Drula E."/>
            <person name="Henrissat B."/>
            <person name="Morin E."/>
            <person name="Kohler A."/>
            <person name="Barry K."/>
            <person name="LaButti K."/>
            <person name="Morin E."/>
            <person name="Salamov A."/>
            <person name="Lipzen A."/>
            <person name="Mereny Z."/>
            <person name="Hegedus B."/>
            <person name="Baldrian P."/>
            <person name="Stursova M."/>
            <person name="Weitz H."/>
            <person name="Taylor A."/>
            <person name="Grigoriev I.V."/>
            <person name="Nagy L.G."/>
            <person name="Martin F."/>
            <person name="Kauserud H."/>
        </authorList>
    </citation>
    <scope>NUCLEOTIDE SEQUENCE</scope>
    <source>
        <strain evidence="5">CBHHK173m</strain>
    </source>
</reference>
<keyword evidence="6" id="KW-1185">Reference proteome</keyword>
<dbReference type="InterPro" id="IPR051911">
    <property type="entry name" value="SDR_oxidoreductase"/>
</dbReference>
<evidence type="ECO:0000313" key="6">
    <source>
        <dbReference type="Proteomes" id="UP001222325"/>
    </source>
</evidence>
<comment type="similarity">
    <text evidence="1 4">Belongs to the short-chain dehydrogenases/reductases (SDR) family.</text>
</comment>